<dbReference type="GO" id="GO:0005788">
    <property type="term" value="C:endoplasmic reticulum lumen"/>
    <property type="evidence" value="ECO:0007669"/>
    <property type="project" value="UniProtKB-SubCell"/>
</dbReference>
<evidence type="ECO:0000256" key="8">
    <source>
        <dbReference type="ARBA" id="ARBA00022801"/>
    </source>
</evidence>
<dbReference type="CDD" id="cd01061">
    <property type="entry name" value="RNase_T2_euk"/>
    <property type="match status" value="1"/>
</dbReference>
<keyword evidence="10" id="KW-1015">Disulfide bond</keyword>
<dbReference type="EMBL" id="QDEB01123998">
    <property type="protein sequence ID" value="RZB39927.1"/>
    <property type="molecule type" value="Genomic_DNA"/>
</dbReference>
<dbReference type="AlphaFoldDB" id="A0A482V9K1"/>
<reference evidence="18 19" key="1">
    <citation type="submission" date="2017-03" db="EMBL/GenBank/DDBJ databases">
        <title>Genome of the blue death feigning beetle - Asbolus verrucosus.</title>
        <authorList>
            <person name="Rider S.D."/>
        </authorList>
    </citation>
    <scope>NUCLEOTIDE SEQUENCE [LARGE SCALE GENOMIC DNA]</scope>
    <source>
        <strain evidence="18">Butters</strain>
        <tissue evidence="18">Head and leg muscle</tissue>
    </source>
</reference>
<dbReference type="InterPro" id="IPR001568">
    <property type="entry name" value="RNase_T2-like"/>
</dbReference>
<dbReference type="Gene3D" id="3.90.730.10">
    <property type="entry name" value="Ribonuclease T2-like"/>
    <property type="match status" value="1"/>
</dbReference>
<protein>
    <submittedName>
        <fullName evidence="18">Ribonuclease T2 domain containing protein</fullName>
    </submittedName>
</protein>
<dbReference type="GO" id="GO:0033897">
    <property type="term" value="F:ribonuclease T2 activity"/>
    <property type="evidence" value="ECO:0007669"/>
    <property type="project" value="InterPro"/>
</dbReference>
<evidence type="ECO:0000313" key="18">
    <source>
        <dbReference type="EMBL" id="RZB39927.1"/>
    </source>
</evidence>
<keyword evidence="7" id="KW-0255">Endonuclease</keyword>
<dbReference type="PANTHER" id="PTHR11240:SF22">
    <property type="entry name" value="RIBONUCLEASE T2"/>
    <property type="match status" value="1"/>
</dbReference>
<evidence type="ECO:0000256" key="12">
    <source>
        <dbReference type="ARBA" id="ARBA00023228"/>
    </source>
</evidence>
<keyword evidence="12" id="KW-0458">Lysosome</keyword>
<dbReference type="STRING" id="1661398.A0A482V9K1"/>
<evidence type="ECO:0000256" key="1">
    <source>
        <dbReference type="ARBA" id="ARBA00004319"/>
    </source>
</evidence>
<evidence type="ECO:0000256" key="9">
    <source>
        <dbReference type="ARBA" id="ARBA00022824"/>
    </source>
</evidence>
<evidence type="ECO:0000256" key="15">
    <source>
        <dbReference type="ARBA" id="ARBA00052670"/>
    </source>
</evidence>
<keyword evidence="13" id="KW-0456">Lyase</keyword>
<dbReference type="Proteomes" id="UP000292052">
    <property type="component" value="Unassembled WGS sequence"/>
</dbReference>
<keyword evidence="6" id="KW-0540">Nuclease</keyword>
<dbReference type="InterPro" id="IPR033130">
    <property type="entry name" value="RNase_T2_His_AS_2"/>
</dbReference>
<keyword evidence="5" id="KW-0964">Secreted</keyword>
<keyword evidence="11" id="KW-0325">Glycoprotein</keyword>
<organism evidence="18 19">
    <name type="scientific">Asbolus verrucosus</name>
    <name type="common">Desert ironclad beetle</name>
    <dbReference type="NCBI Taxonomy" id="1661398"/>
    <lineage>
        <taxon>Eukaryota</taxon>
        <taxon>Metazoa</taxon>
        <taxon>Ecdysozoa</taxon>
        <taxon>Arthropoda</taxon>
        <taxon>Hexapoda</taxon>
        <taxon>Insecta</taxon>
        <taxon>Pterygota</taxon>
        <taxon>Neoptera</taxon>
        <taxon>Endopterygota</taxon>
        <taxon>Coleoptera</taxon>
        <taxon>Polyphaga</taxon>
        <taxon>Cucujiformia</taxon>
        <taxon>Tenebrionidae</taxon>
        <taxon>Pimeliinae</taxon>
        <taxon>Asbolus</taxon>
    </lineage>
</organism>
<dbReference type="FunFam" id="3.90.730.10:FF:000001">
    <property type="entry name" value="Ribonuclease T2"/>
    <property type="match status" value="1"/>
</dbReference>
<dbReference type="InterPro" id="IPR033697">
    <property type="entry name" value="Ribonuclease_T2_eukaryotic"/>
</dbReference>
<evidence type="ECO:0000313" key="19">
    <source>
        <dbReference type="Proteomes" id="UP000292052"/>
    </source>
</evidence>
<evidence type="ECO:0000256" key="6">
    <source>
        <dbReference type="ARBA" id="ARBA00022722"/>
    </source>
</evidence>
<dbReference type="GO" id="GO:0003723">
    <property type="term" value="F:RNA binding"/>
    <property type="evidence" value="ECO:0007669"/>
    <property type="project" value="InterPro"/>
</dbReference>
<accession>A0A482V9K1</accession>
<evidence type="ECO:0000256" key="17">
    <source>
        <dbReference type="RuleBase" id="RU004328"/>
    </source>
</evidence>
<keyword evidence="19" id="KW-1185">Reference proteome</keyword>
<evidence type="ECO:0000256" key="4">
    <source>
        <dbReference type="ARBA" id="ARBA00007469"/>
    </source>
</evidence>
<comment type="catalytic activity">
    <reaction evidence="15">
        <text>an adenylyl-uridine-RNA = a 3'-end 2',3'-cyclophospho-AMP-RNA + a 5'-end dephospho-uridine-RNA</text>
        <dbReference type="Rhea" id="RHEA:81383"/>
        <dbReference type="Rhea" id="RHEA-COMP:17356"/>
        <dbReference type="Rhea" id="RHEA-COMP:19675"/>
        <dbReference type="Rhea" id="RHEA-COMP:19676"/>
        <dbReference type="ChEBI" id="CHEBI:173224"/>
        <dbReference type="ChEBI" id="CHEBI:231879"/>
        <dbReference type="ChEBI" id="CHEBI:231881"/>
    </reaction>
    <physiologicalReaction direction="left-to-right" evidence="15">
        <dbReference type="Rhea" id="RHEA:81384"/>
    </physiologicalReaction>
</comment>
<feature type="active site" evidence="16">
    <location>
        <position position="68"/>
    </location>
</feature>
<evidence type="ECO:0000256" key="3">
    <source>
        <dbReference type="ARBA" id="ARBA00004613"/>
    </source>
</evidence>
<keyword evidence="8" id="KW-0378">Hydrolase</keyword>
<dbReference type="OrthoDB" id="435754at2759"/>
<comment type="caution">
    <text evidence="18">The sequence shown here is derived from an EMBL/GenBank/DDBJ whole genome shotgun (WGS) entry which is preliminary data.</text>
</comment>
<dbReference type="PROSITE" id="PS00531">
    <property type="entry name" value="RNASE_T2_2"/>
    <property type="match status" value="1"/>
</dbReference>
<dbReference type="GO" id="GO:0005576">
    <property type="term" value="C:extracellular region"/>
    <property type="evidence" value="ECO:0007669"/>
    <property type="project" value="UniProtKB-SubCell"/>
</dbReference>
<evidence type="ECO:0000256" key="2">
    <source>
        <dbReference type="ARBA" id="ARBA00004371"/>
    </source>
</evidence>
<evidence type="ECO:0000256" key="10">
    <source>
        <dbReference type="ARBA" id="ARBA00023157"/>
    </source>
</evidence>
<feature type="active site" evidence="16">
    <location>
        <position position="121"/>
    </location>
</feature>
<dbReference type="PANTHER" id="PTHR11240">
    <property type="entry name" value="RIBONUCLEASE T2"/>
    <property type="match status" value="1"/>
</dbReference>
<comment type="catalytic activity">
    <reaction evidence="14">
        <text>a guanylyl-uridine-RNA = a 3'-end 2',3'-cyclophospho-GMP-RNA + a 5'-end dephospho-uridine-RNA</text>
        <dbReference type="Rhea" id="RHEA:81323"/>
        <dbReference type="Rhea" id="RHEA-COMP:17356"/>
        <dbReference type="Rhea" id="RHEA-COMP:19658"/>
        <dbReference type="Rhea" id="RHEA-COMP:19659"/>
        <dbReference type="ChEBI" id="CHEBI:173224"/>
        <dbReference type="ChEBI" id="CHEBI:231849"/>
        <dbReference type="ChEBI" id="CHEBI:231850"/>
    </reaction>
</comment>
<dbReference type="GO" id="GO:0016787">
    <property type="term" value="F:hydrolase activity"/>
    <property type="evidence" value="ECO:0007669"/>
    <property type="project" value="UniProtKB-KW"/>
</dbReference>
<evidence type="ECO:0000256" key="11">
    <source>
        <dbReference type="ARBA" id="ARBA00023180"/>
    </source>
</evidence>
<evidence type="ECO:0000256" key="5">
    <source>
        <dbReference type="ARBA" id="ARBA00022525"/>
    </source>
</evidence>
<sequence length="295" mass="33998">MNNKTKFDLRSNCDDDFSKSKPTPTPFHDWDYIVYSQRWPVTGCSQWKERSPSNTCNMPENNSTWTVHGVWPTKIGTNGPYFCNSAIHFDPDQLEPMMKELLEFWPNIEANTKPNSFWKHEWNKHGTCASTLPQLNSVTNFFKQGLQWNQDYNLATILTKNEIVPNQQGYNISDIYNAIKTTINKNPTVECVVDGKSKQSLISEIHICFNKSLDLIDCNITKQQEGDILSNCNGKDNVMYFATIPNNTLFTRSKNHADFGGSVDATVEECLQNDFYEKNLLKLYSLVKFLIWFTL</sequence>
<dbReference type="Pfam" id="PF00445">
    <property type="entry name" value="Ribonuclease_T2"/>
    <property type="match status" value="1"/>
</dbReference>
<comment type="subcellular location">
    <subcellularLocation>
        <location evidence="1">Endoplasmic reticulum lumen</location>
    </subcellularLocation>
    <subcellularLocation>
        <location evidence="2">Lysosome</location>
    </subcellularLocation>
    <subcellularLocation>
        <location evidence="3">Secreted</location>
    </subcellularLocation>
</comment>
<gene>
    <name evidence="18" type="ORF">BDFB_010108</name>
</gene>
<keyword evidence="9" id="KW-0256">Endoplasmic reticulum</keyword>
<dbReference type="GO" id="GO:0005764">
    <property type="term" value="C:lysosome"/>
    <property type="evidence" value="ECO:0007669"/>
    <property type="project" value="UniProtKB-SubCell"/>
</dbReference>
<dbReference type="InterPro" id="IPR036430">
    <property type="entry name" value="RNase_T2-like_sf"/>
</dbReference>
<feature type="active site" evidence="16">
    <location>
        <position position="125"/>
    </location>
</feature>
<evidence type="ECO:0000256" key="16">
    <source>
        <dbReference type="PIRSR" id="PIRSR633697-1"/>
    </source>
</evidence>
<evidence type="ECO:0000256" key="7">
    <source>
        <dbReference type="ARBA" id="ARBA00022759"/>
    </source>
</evidence>
<dbReference type="SUPFAM" id="SSF55895">
    <property type="entry name" value="Ribonuclease Rh-like"/>
    <property type="match status" value="1"/>
</dbReference>
<comment type="similarity">
    <text evidence="4 17">Belongs to the RNase T2 family.</text>
</comment>
<name>A0A482V9K1_ASBVE</name>
<evidence type="ECO:0000256" key="13">
    <source>
        <dbReference type="ARBA" id="ARBA00023239"/>
    </source>
</evidence>
<evidence type="ECO:0000256" key="14">
    <source>
        <dbReference type="ARBA" id="ARBA00051280"/>
    </source>
</evidence>
<proteinExistence type="inferred from homology"/>
<dbReference type="GO" id="GO:0006401">
    <property type="term" value="P:RNA catabolic process"/>
    <property type="evidence" value="ECO:0007669"/>
    <property type="project" value="UniProtKB-ARBA"/>
</dbReference>